<dbReference type="InterPro" id="IPR010917">
    <property type="entry name" value="TonB_rcpt_CS"/>
</dbReference>
<proteinExistence type="inferred from homology"/>
<evidence type="ECO:0000313" key="17">
    <source>
        <dbReference type="EMBL" id="ADL55759.1"/>
    </source>
</evidence>
<evidence type="ECO:0000256" key="5">
    <source>
        <dbReference type="ARBA" id="ARBA00022692"/>
    </source>
</evidence>
<comment type="similarity">
    <text evidence="2 11 13">Belongs to the TonB-dependent receptor family.</text>
</comment>
<evidence type="ECO:0000256" key="13">
    <source>
        <dbReference type="RuleBase" id="RU003357"/>
    </source>
</evidence>
<dbReference type="HOGENOM" id="CLU_014873_0_0_4"/>
<evidence type="ECO:0000256" key="6">
    <source>
        <dbReference type="ARBA" id="ARBA00022729"/>
    </source>
</evidence>
<feature type="chain" id="PRO_5003128126" evidence="14">
    <location>
        <begin position="21"/>
        <end position="732"/>
    </location>
</feature>
<dbReference type="PANTHER" id="PTHR30069:SF49">
    <property type="entry name" value="OUTER MEMBRANE PROTEIN C"/>
    <property type="match status" value="1"/>
</dbReference>
<dbReference type="eggNOG" id="COG4771">
    <property type="taxonomic scope" value="Bacteria"/>
</dbReference>
<reference evidence="17 18" key="1">
    <citation type="submission" date="2010-08" db="EMBL/GenBank/DDBJ databases">
        <title>Complete sequence of Gallionella capsiferriformans ES-2.</title>
        <authorList>
            <consortium name="US DOE Joint Genome Institute"/>
            <person name="Lucas S."/>
            <person name="Copeland A."/>
            <person name="Lapidus A."/>
            <person name="Cheng J.-F."/>
            <person name="Bruce D."/>
            <person name="Goodwin L."/>
            <person name="Pitluck S."/>
            <person name="Chertkov O."/>
            <person name="Davenport K.W."/>
            <person name="Detter J.C."/>
            <person name="Han C."/>
            <person name="Tapia R."/>
            <person name="Land M."/>
            <person name="Hauser L."/>
            <person name="Chang Y.-J."/>
            <person name="Jeffries C."/>
            <person name="Kyrpides N."/>
            <person name="Ivanova N."/>
            <person name="Mikhailova N."/>
            <person name="Shelobolina E.S."/>
            <person name="Picardal F."/>
            <person name="Roden E."/>
            <person name="Emerson D."/>
            <person name="Woyke T."/>
        </authorList>
    </citation>
    <scope>NUCLEOTIDE SEQUENCE [LARGE SCALE GENOMIC DNA]</scope>
    <source>
        <strain evidence="17 18">ES-2</strain>
    </source>
</reference>
<evidence type="ECO:0000256" key="3">
    <source>
        <dbReference type="ARBA" id="ARBA00022448"/>
    </source>
</evidence>
<dbReference type="Pfam" id="PF00593">
    <property type="entry name" value="TonB_dep_Rec_b-barrel"/>
    <property type="match status" value="1"/>
</dbReference>
<dbReference type="GO" id="GO:0009279">
    <property type="term" value="C:cell outer membrane"/>
    <property type="evidence" value="ECO:0007669"/>
    <property type="project" value="UniProtKB-SubCell"/>
</dbReference>
<feature type="domain" description="TonB-dependent receptor-like beta-barrel" evidence="15">
    <location>
        <begin position="235"/>
        <end position="687"/>
    </location>
</feature>
<keyword evidence="3 11" id="KW-0813">Transport</keyword>
<gene>
    <name evidence="17" type="ordered locus">Galf_1748</name>
</gene>
<dbReference type="RefSeq" id="WP_013293697.1">
    <property type="nucleotide sequence ID" value="NC_014394.1"/>
</dbReference>
<dbReference type="SUPFAM" id="SSF56935">
    <property type="entry name" value="Porins"/>
    <property type="match status" value="1"/>
</dbReference>
<dbReference type="InterPro" id="IPR037066">
    <property type="entry name" value="Plug_dom_sf"/>
</dbReference>
<evidence type="ECO:0000313" key="18">
    <source>
        <dbReference type="Proteomes" id="UP000001235"/>
    </source>
</evidence>
<dbReference type="Proteomes" id="UP000001235">
    <property type="component" value="Chromosome"/>
</dbReference>
<accession>D9SGW2</accession>
<keyword evidence="9 17" id="KW-0675">Receptor</keyword>
<dbReference type="InterPro" id="IPR000531">
    <property type="entry name" value="Beta-barrel_TonB"/>
</dbReference>
<keyword evidence="6 14" id="KW-0732">Signal</keyword>
<comment type="subcellular location">
    <subcellularLocation>
        <location evidence="1 11">Cell outer membrane</location>
        <topology evidence="1 11">Multi-pass membrane protein</topology>
    </subcellularLocation>
</comment>
<dbReference type="OrthoDB" id="5332150at2"/>
<dbReference type="KEGG" id="gca:Galf_1748"/>
<evidence type="ECO:0000259" key="15">
    <source>
        <dbReference type="Pfam" id="PF00593"/>
    </source>
</evidence>
<organism evidence="17 18">
    <name type="scientific">Gallionella capsiferriformans (strain ES-2)</name>
    <name type="common">Gallionella ferruginea capsiferriformans (strain ES-2)</name>
    <dbReference type="NCBI Taxonomy" id="395494"/>
    <lineage>
        <taxon>Bacteria</taxon>
        <taxon>Pseudomonadati</taxon>
        <taxon>Pseudomonadota</taxon>
        <taxon>Betaproteobacteria</taxon>
        <taxon>Nitrosomonadales</taxon>
        <taxon>Gallionellaceae</taxon>
        <taxon>Gallionella</taxon>
    </lineage>
</organism>
<evidence type="ECO:0000256" key="9">
    <source>
        <dbReference type="ARBA" id="ARBA00023170"/>
    </source>
</evidence>
<dbReference type="Gene3D" id="2.170.130.10">
    <property type="entry name" value="TonB-dependent receptor, plug domain"/>
    <property type="match status" value="1"/>
</dbReference>
<evidence type="ECO:0000256" key="2">
    <source>
        <dbReference type="ARBA" id="ARBA00009810"/>
    </source>
</evidence>
<keyword evidence="8 11" id="KW-0472">Membrane</keyword>
<keyword evidence="10 11" id="KW-0998">Cell outer membrane</keyword>
<name>D9SGW2_GALCS</name>
<evidence type="ECO:0000256" key="11">
    <source>
        <dbReference type="PROSITE-ProRule" id="PRU01360"/>
    </source>
</evidence>
<sequence precursor="true">MQLKRITLCVALAFAPSAFAAESAELPDVVVTAEKLLTLPASSSTGLDKKELLRLRTGTSDAARLLDGQPGVSLYGAGGVSSLPVIHGMADDRVRVKVDGMDLISACANHMNPPLSYIDPANVGSVKVFAGITPVSIGGDSIGGTIQVDSLAPEFALAGEGTLLKGQAGAFYRSNNGAQGGNLSATIAGENLSMRYTGSTVTAGNYTAASTFKPAGLAAVGRGWLAGDVVGSSAYKSENHALAFGLRRDNHLFELKLGIQNIPYQGFSNQRMDMTGNDSQQINLNYTGQYDWGKLQARAYNEHTRHKMQFGDDKLYWYGVLQNVAGMPMDTDGKNTGFSVKGDVILSERDILRVGAEYQQYRLNDWWNPVANSAMMSPNIFKNINNGQRDRASIFGEWEARWNQQWLSQFGLRAESVKMNTGTVQGYGAAYNAAAAIFNAANRQSTDNNIDLIALARYTPDASKTFEAGYAMKSRSPNLYEKFAWSNTNTMVMNMNNWVGDGNGYVGNLNLKPEVAHTLSASGDWHDGDAWGFKVSPYYTHVQNYIDAVTCTVIGVVCPARTADGFLNLTLANQTARLYGADVSGKVSLAKGGYFGGITAKGVLSYVNGKNLTSGGNLYNIMPLNAKLALEQRTGDWTNTMEVKLVSAKTNVEAVRKELATGGYGLLNLYSSYEWKQMRFDIGVENLFNKFYANPLGGAYVGQGATMGTGVLYGTAVPGMGRSINAGVTVKF</sequence>
<feature type="domain" description="TonB-dependent receptor plug" evidence="16">
    <location>
        <begin position="42"/>
        <end position="145"/>
    </location>
</feature>
<dbReference type="STRING" id="395494.Galf_1748"/>
<feature type="short sequence motif" description="TonB C-terminal box" evidence="12">
    <location>
        <begin position="715"/>
        <end position="732"/>
    </location>
</feature>
<dbReference type="GO" id="GO:0044718">
    <property type="term" value="P:siderophore transmembrane transport"/>
    <property type="evidence" value="ECO:0007669"/>
    <property type="project" value="TreeGrafter"/>
</dbReference>
<evidence type="ECO:0000256" key="7">
    <source>
        <dbReference type="ARBA" id="ARBA00023077"/>
    </source>
</evidence>
<dbReference type="Gene3D" id="2.40.170.20">
    <property type="entry name" value="TonB-dependent receptor, beta-barrel domain"/>
    <property type="match status" value="1"/>
</dbReference>
<keyword evidence="7 13" id="KW-0798">TonB box</keyword>
<dbReference type="InterPro" id="IPR036942">
    <property type="entry name" value="Beta-barrel_TonB_sf"/>
</dbReference>
<evidence type="ECO:0000256" key="12">
    <source>
        <dbReference type="PROSITE-ProRule" id="PRU10144"/>
    </source>
</evidence>
<keyword evidence="5 11" id="KW-0812">Transmembrane</keyword>
<dbReference type="EMBL" id="CP002159">
    <property type="protein sequence ID" value="ADL55759.1"/>
    <property type="molecule type" value="Genomic_DNA"/>
</dbReference>
<dbReference type="PANTHER" id="PTHR30069">
    <property type="entry name" value="TONB-DEPENDENT OUTER MEMBRANE RECEPTOR"/>
    <property type="match status" value="1"/>
</dbReference>
<dbReference type="GO" id="GO:0015344">
    <property type="term" value="F:siderophore uptake transmembrane transporter activity"/>
    <property type="evidence" value="ECO:0007669"/>
    <property type="project" value="TreeGrafter"/>
</dbReference>
<dbReference type="PROSITE" id="PS52016">
    <property type="entry name" value="TONB_DEPENDENT_REC_3"/>
    <property type="match status" value="1"/>
</dbReference>
<protein>
    <submittedName>
        <fullName evidence="17">TonB-dependent receptor</fullName>
    </submittedName>
</protein>
<evidence type="ECO:0000256" key="14">
    <source>
        <dbReference type="SAM" id="SignalP"/>
    </source>
</evidence>
<dbReference type="PROSITE" id="PS01156">
    <property type="entry name" value="TONB_DEPENDENT_REC_2"/>
    <property type="match status" value="1"/>
</dbReference>
<evidence type="ECO:0000256" key="4">
    <source>
        <dbReference type="ARBA" id="ARBA00022452"/>
    </source>
</evidence>
<dbReference type="InterPro" id="IPR012910">
    <property type="entry name" value="Plug_dom"/>
</dbReference>
<dbReference type="Pfam" id="PF07715">
    <property type="entry name" value="Plug"/>
    <property type="match status" value="1"/>
</dbReference>
<keyword evidence="4 11" id="KW-1134">Transmembrane beta strand</keyword>
<keyword evidence="18" id="KW-1185">Reference proteome</keyword>
<evidence type="ECO:0000256" key="10">
    <source>
        <dbReference type="ARBA" id="ARBA00023237"/>
    </source>
</evidence>
<evidence type="ECO:0000256" key="8">
    <source>
        <dbReference type="ARBA" id="ARBA00023136"/>
    </source>
</evidence>
<evidence type="ECO:0000259" key="16">
    <source>
        <dbReference type="Pfam" id="PF07715"/>
    </source>
</evidence>
<dbReference type="AlphaFoldDB" id="D9SGW2"/>
<dbReference type="InterPro" id="IPR039426">
    <property type="entry name" value="TonB-dep_rcpt-like"/>
</dbReference>
<evidence type="ECO:0000256" key="1">
    <source>
        <dbReference type="ARBA" id="ARBA00004571"/>
    </source>
</evidence>
<feature type="signal peptide" evidence="14">
    <location>
        <begin position="1"/>
        <end position="20"/>
    </location>
</feature>